<dbReference type="OrthoDB" id="790983at2"/>
<protein>
    <submittedName>
        <fullName evidence="1">Uncharacterized protein</fullName>
    </submittedName>
</protein>
<organism evidence="1 2">
    <name type="scientific">Epilithonimonas hispanica</name>
    <dbReference type="NCBI Taxonomy" id="358687"/>
    <lineage>
        <taxon>Bacteria</taxon>
        <taxon>Pseudomonadati</taxon>
        <taxon>Bacteroidota</taxon>
        <taxon>Flavobacteriia</taxon>
        <taxon>Flavobacteriales</taxon>
        <taxon>Weeksellaceae</taxon>
        <taxon>Chryseobacterium group</taxon>
        <taxon>Epilithonimonas</taxon>
    </lineage>
</organism>
<proteinExistence type="predicted"/>
<name>A0A3D9CPW8_9FLAO</name>
<evidence type="ECO:0000313" key="2">
    <source>
        <dbReference type="Proteomes" id="UP000256326"/>
    </source>
</evidence>
<dbReference type="InterPro" id="IPR018534">
    <property type="entry name" value="Tet_reg_excision_RteC"/>
</dbReference>
<dbReference type="RefSeq" id="WP_116036487.1">
    <property type="nucleotide sequence ID" value="NZ_QNUG01000039.1"/>
</dbReference>
<comment type="caution">
    <text evidence="1">The sequence shown here is derived from an EMBL/GenBank/DDBJ whole genome shotgun (WGS) entry which is preliminary data.</text>
</comment>
<keyword evidence="2" id="KW-1185">Reference proteome</keyword>
<reference evidence="1 2" key="1">
    <citation type="journal article" date="2006" name="Int. J. Syst. Evol. Microbiol.">
        <title>Chryseobacterium hispanicum sp. nov., isolated from the drinking water distribution system of Sevilla, Spain.</title>
        <authorList>
            <person name="Gallego V."/>
            <person name="Garcia M.T."/>
            <person name="Ventosa A."/>
        </authorList>
    </citation>
    <scope>NUCLEOTIDE SEQUENCE [LARGE SCALE GENOMIC DNA]</scope>
    <source>
        <strain evidence="1 2">KCTC 22104</strain>
    </source>
</reference>
<dbReference type="Proteomes" id="UP000256326">
    <property type="component" value="Unassembled WGS sequence"/>
</dbReference>
<gene>
    <name evidence="1" type="ORF">DRF58_14610</name>
</gene>
<dbReference type="Pfam" id="PF09357">
    <property type="entry name" value="RteC"/>
    <property type="match status" value="1"/>
</dbReference>
<dbReference type="EMBL" id="QNUG01000039">
    <property type="protein sequence ID" value="REC67800.1"/>
    <property type="molecule type" value="Genomic_DNA"/>
</dbReference>
<sequence length="78" mass="9154">MFFESDHSFNTSYDYKVAKIITNDQLQVYLENELAELYKKYTDNNSQHIHNLALKWTAPKVSLIELMYALHSEGVLNN</sequence>
<accession>A0A3D9CPW8</accession>
<evidence type="ECO:0000313" key="1">
    <source>
        <dbReference type="EMBL" id="REC67800.1"/>
    </source>
</evidence>
<dbReference type="AlphaFoldDB" id="A0A3D9CPW8"/>